<dbReference type="AlphaFoldDB" id="C6HYA3"/>
<name>C6HYA3_9BACT</name>
<gene>
    <name evidence="3" type="ORF">UBAL3_94170059</name>
</gene>
<protein>
    <recommendedName>
        <fullName evidence="2">DUF5069 domain-containing protein</fullName>
    </recommendedName>
</protein>
<proteinExistence type="predicted"/>
<feature type="compositionally biased region" description="Basic and acidic residues" evidence="1">
    <location>
        <begin position="96"/>
        <end position="114"/>
    </location>
</feature>
<organism evidence="3 4">
    <name type="scientific">Leptospirillum ferrodiazotrophum</name>
    <dbReference type="NCBI Taxonomy" id="412449"/>
    <lineage>
        <taxon>Bacteria</taxon>
        <taxon>Pseudomonadati</taxon>
        <taxon>Nitrospirota</taxon>
        <taxon>Nitrospiria</taxon>
        <taxon>Nitrospirales</taxon>
        <taxon>Nitrospiraceae</taxon>
        <taxon>Leptospirillum</taxon>
    </lineage>
</organism>
<dbReference type="EMBL" id="GG693877">
    <property type="protein sequence ID" value="EES52454.1"/>
    <property type="molecule type" value="Genomic_DNA"/>
</dbReference>
<dbReference type="Proteomes" id="UP000009374">
    <property type="component" value="Unassembled WGS sequence"/>
</dbReference>
<feature type="region of interest" description="Disordered" evidence="1">
    <location>
        <begin position="89"/>
        <end position="135"/>
    </location>
</feature>
<sequence>MTLPLRSPRDTLGGYVILPRLIDKVRAHSRGELPEDYRPNLLRPVDPEIGLYPLDGRFLAFTELDPGELEAAILRAPDDAAVLAFVESRGRKRSKKEKEEWRRSIEEAPADEKRTAHRRRTYPTLAHRPDIGTLSPFDLIDLDEGRPLP</sequence>
<evidence type="ECO:0000313" key="3">
    <source>
        <dbReference type="EMBL" id="EES52454.1"/>
    </source>
</evidence>
<dbReference type="InterPro" id="IPR031849">
    <property type="entry name" value="DUF5069"/>
</dbReference>
<evidence type="ECO:0000313" key="4">
    <source>
        <dbReference type="Proteomes" id="UP000009374"/>
    </source>
</evidence>
<evidence type="ECO:0000256" key="1">
    <source>
        <dbReference type="SAM" id="MobiDB-lite"/>
    </source>
</evidence>
<evidence type="ECO:0000259" key="2">
    <source>
        <dbReference type="Pfam" id="PF16798"/>
    </source>
</evidence>
<dbReference type="Pfam" id="PF16798">
    <property type="entry name" value="DUF5069"/>
    <property type="match status" value="1"/>
</dbReference>
<feature type="domain" description="DUF5069" evidence="2">
    <location>
        <begin position="4"/>
        <end position="146"/>
    </location>
</feature>
<reference evidence="3 4" key="1">
    <citation type="journal article" date="2009" name="Appl. Environ. Microbiol.">
        <title>Community genomic and proteomic analyses of chemoautotrophic iron-oxidizing "Leptospirillum rubarum" (Group II) and "Leptospirillum ferrodiazotrophum" (Group III) bacteria in acid mine drainage biofilms.</title>
        <authorList>
            <person name="Goltsman D.S."/>
            <person name="Denef V.J."/>
            <person name="Singer S.W."/>
            <person name="VerBerkmoes N.C."/>
            <person name="Lefsrud M."/>
            <person name="Mueller R.S."/>
            <person name="Dick G.J."/>
            <person name="Sun C.L."/>
            <person name="Wheeler K.E."/>
            <person name="Zemla A."/>
            <person name="Baker B.J."/>
            <person name="Hauser L."/>
            <person name="Land M."/>
            <person name="Shah M.B."/>
            <person name="Thelen M.P."/>
            <person name="Hettich R.L."/>
            <person name="Banfield J.F."/>
        </authorList>
    </citation>
    <scope>NUCLEOTIDE SEQUENCE [LARGE SCALE GENOMIC DNA]</scope>
</reference>
<keyword evidence="4" id="KW-1185">Reference proteome</keyword>
<accession>C6HYA3</accession>